<dbReference type="PANTHER" id="PTHR11361">
    <property type="entry name" value="DNA MISMATCH REPAIR PROTEIN MUTS FAMILY MEMBER"/>
    <property type="match status" value="1"/>
</dbReference>
<dbReference type="GO" id="GO:0005739">
    <property type="term" value="C:mitochondrion"/>
    <property type="evidence" value="ECO:0007669"/>
    <property type="project" value="TreeGrafter"/>
</dbReference>
<gene>
    <name evidence="9" type="ORF">BCR33DRAFT_59388</name>
</gene>
<dbReference type="OrthoDB" id="10252754at2759"/>
<dbReference type="InterPro" id="IPR027417">
    <property type="entry name" value="P-loop_NTPase"/>
</dbReference>
<dbReference type="GO" id="GO:0030983">
    <property type="term" value="F:mismatched DNA binding"/>
    <property type="evidence" value="ECO:0007669"/>
    <property type="project" value="InterPro"/>
</dbReference>
<dbReference type="InterPro" id="IPR007696">
    <property type="entry name" value="DNA_mismatch_repair_MutS_core"/>
</dbReference>
<evidence type="ECO:0000256" key="2">
    <source>
        <dbReference type="ARBA" id="ARBA00022741"/>
    </source>
</evidence>
<feature type="region of interest" description="Disordered" evidence="7">
    <location>
        <begin position="38"/>
        <end position="87"/>
    </location>
</feature>
<feature type="compositionally biased region" description="Low complexity" evidence="7">
    <location>
        <begin position="56"/>
        <end position="85"/>
    </location>
</feature>
<accession>A0A1Y2CMT5</accession>
<evidence type="ECO:0000256" key="7">
    <source>
        <dbReference type="SAM" id="MobiDB-lite"/>
    </source>
</evidence>
<feature type="domain" description="DNA mismatch repair proteins mutS family" evidence="8">
    <location>
        <begin position="880"/>
        <end position="896"/>
    </location>
</feature>
<dbReference type="Gene3D" id="3.40.1170.10">
    <property type="entry name" value="DNA repair protein MutS, domain I"/>
    <property type="match status" value="1"/>
</dbReference>
<keyword evidence="2" id="KW-0547">Nucleotide-binding</keyword>
<dbReference type="Pfam" id="PF05192">
    <property type="entry name" value="MutS_III"/>
    <property type="match status" value="1"/>
</dbReference>
<dbReference type="EMBL" id="MCGO01000012">
    <property type="protein sequence ID" value="ORY48144.1"/>
    <property type="molecule type" value="Genomic_DNA"/>
</dbReference>
<evidence type="ECO:0000256" key="3">
    <source>
        <dbReference type="ARBA" id="ARBA00022763"/>
    </source>
</evidence>
<comment type="similarity">
    <text evidence="1">Belongs to the DNA mismatch repair MutS family.</text>
</comment>
<keyword evidence="4" id="KW-0067">ATP-binding</keyword>
<name>A0A1Y2CMT5_9FUNG</name>
<dbReference type="InterPro" id="IPR036678">
    <property type="entry name" value="MutS_con_dom_sf"/>
</dbReference>
<dbReference type="InterPro" id="IPR045076">
    <property type="entry name" value="MutS"/>
</dbReference>
<dbReference type="InterPro" id="IPR016151">
    <property type="entry name" value="DNA_mismatch_repair_MutS_N"/>
</dbReference>
<dbReference type="SUPFAM" id="SSF52540">
    <property type="entry name" value="P-loop containing nucleoside triphosphate hydrolases"/>
    <property type="match status" value="1"/>
</dbReference>
<evidence type="ECO:0000256" key="1">
    <source>
        <dbReference type="ARBA" id="ARBA00006271"/>
    </source>
</evidence>
<proteinExistence type="inferred from homology"/>
<evidence type="ECO:0000313" key="9">
    <source>
        <dbReference type="EMBL" id="ORY48144.1"/>
    </source>
</evidence>
<dbReference type="AlphaFoldDB" id="A0A1Y2CMT5"/>
<dbReference type="SMART" id="SM00533">
    <property type="entry name" value="MUTSd"/>
    <property type="match status" value="1"/>
</dbReference>
<dbReference type="SMART" id="SM00534">
    <property type="entry name" value="MUTSac"/>
    <property type="match status" value="1"/>
</dbReference>
<dbReference type="STRING" id="329046.A0A1Y2CMT5"/>
<dbReference type="Gene3D" id="3.30.420.110">
    <property type="entry name" value="MutS, connector domain"/>
    <property type="match status" value="1"/>
</dbReference>
<dbReference type="GO" id="GO:0005524">
    <property type="term" value="F:ATP binding"/>
    <property type="evidence" value="ECO:0007669"/>
    <property type="project" value="UniProtKB-KW"/>
</dbReference>
<dbReference type="SUPFAM" id="SSF55271">
    <property type="entry name" value="DNA repair protein MutS, domain I"/>
    <property type="match status" value="1"/>
</dbReference>
<keyword evidence="3" id="KW-0227">DNA damage</keyword>
<dbReference type="GO" id="GO:0140664">
    <property type="term" value="F:ATP-dependent DNA damage sensor activity"/>
    <property type="evidence" value="ECO:0007669"/>
    <property type="project" value="InterPro"/>
</dbReference>
<dbReference type="InterPro" id="IPR017261">
    <property type="entry name" value="DNA_mismatch_repair_MutS/MSH"/>
</dbReference>
<dbReference type="PIRSF" id="PIRSF037677">
    <property type="entry name" value="DNA_mis_repair_Msh6"/>
    <property type="match status" value="1"/>
</dbReference>
<dbReference type="GO" id="GO:0005634">
    <property type="term" value="C:nucleus"/>
    <property type="evidence" value="ECO:0007669"/>
    <property type="project" value="TreeGrafter"/>
</dbReference>
<feature type="compositionally biased region" description="Gly residues" evidence="7">
    <location>
        <begin position="41"/>
        <end position="50"/>
    </location>
</feature>
<dbReference type="InterPro" id="IPR036187">
    <property type="entry name" value="DNA_mismatch_repair_MutS_sf"/>
</dbReference>
<comment type="caution">
    <text evidence="9">The sequence shown here is derived from an EMBL/GenBank/DDBJ whole genome shotgun (WGS) entry which is preliminary data.</text>
</comment>
<evidence type="ECO:0000256" key="4">
    <source>
        <dbReference type="ARBA" id="ARBA00022840"/>
    </source>
</evidence>
<evidence type="ECO:0000313" key="10">
    <source>
        <dbReference type="Proteomes" id="UP000193642"/>
    </source>
</evidence>
<sequence>MFVRQFTRQASSSSALTRLLKRSAVKSETVKTTRLRVVVPAGGGGGGGGSTVPVLQQQQQQQQRIQPQPSTTSATSTTPSASTSSLKSEVLRLRDSVSKTGDVVVLLVQVGGFYELFEYAQPVEMNLDAIAQLLDLHISKESASQPRMCGFPLASLDRYVPRLVAEANVRVAIVDQVTKDHWSPTKNFSRAVTRIVTKGAPLLTSVSDESAEIELHHGNCFLLSLAVLPAQSLNSPIRIGLSWTDISTGEFFVFESSEETLESDLTRISPSEIVTCNENSMPPAIFKTIRERAEIAGIQITHRPHANDPMFCIKQCEHVQARLDPMNVLRHSLKATDFATKALSALDSTQNESTPRLLGQNTTVPTLFAAGALFAYLNELFCGLEPHFNYTSSNSVTSGPDICATGIMHIDSATMTSLEIVKSIRDHDKKGSLISEINQTKTSQGERLLVSRLKSPSTNIQEIRRRHNLIESFHSLPASSPLLTETQRHLSQIRDLERGLQRLHLQSAKPKDVILLLQSLEQIQTLREYLLDFAEPNSNNDLIQLVKRLSPPMDVVNEYKGLFTETNTITNTNDDADVVDETSVLPGSVVQGMGASKLLKGKIWVPGTIGAGISEELDLLKNKKVECENKIEELKNKLTQQYGSEVALVEDPRDGPCISVKLKDNVTDLVEADKSIGKIHRQKHATKKKYTHAKWTQLFNMYKAIQDQQIQTELRIFEEACQKIRNKTPEIIRTSEAVAELDVTVSMAFIASKWNYVKPEMVEECGLELKESRHPVVENMQLLRSNSYTSNDAALNQDTRTWIITGPNMGGKSTFLRQIALIAIMAHAGLYVPATLAKIGIMDAVYSRVGASDNLAANQSTFRVEMQETANIVKRATPRSLIIMDEVGRGTSSQDGLALACGVLERVLKVNQSMCLFATHYHELPLLLAHQMGVGPEGSVEGTKYKRTAIRFMGDGNFTYCYSLEDGVSESSYGIEAAKVAGMPSDVIEVATKLQRVLLHMRRKDEKALGELLLAL</sequence>
<reference evidence="9 10" key="1">
    <citation type="submission" date="2016-07" db="EMBL/GenBank/DDBJ databases">
        <title>Pervasive Adenine N6-methylation of Active Genes in Fungi.</title>
        <authorList>
            <consortium name="DOE Joint Genome Institute"/>
            <person name="Mondo S.J."/>
            <person name="Dannebaum R.O."/>
            <person name="Kuo R.C."/>
            <person name="Labutti K."/>
            <person name="Haridas S."/>
            <person name="Kuo A."/>
            <person name="Salamov A."/>
            <person name="Ahrendt S.R."/>
            <person name="Lipzen A."/>
            <person name="Sullivan W."/>
            <person name="Andreopoulos W.B."/>
            <person name="Clum A."/>
            <person name="Lindquist E."/>
            <person name="Daum C."/>
            <person name="Ramamoorthy G.K."/>
            <person name="Gryganskyi A."/>
            <person name="Culley D."/>
            <person name="Magnuson J.K."/>
            <person name="James T.Y."/>
            <person name="O'Malley M.A."/>
            <person name="Stajich J.E."/>
            <person name="Spatafora J.W."/>
            <person name="Visel A."/>
            <person name="Grigoriev I.V."/>
        </authorList>
    </citation>
    <scope>NUCLEOTIDE SEQUENCE [LARGE SCALE GENOMIC DNA]</scope>
    <source>
        <strain evidence="9 10">JEL800</strain>
    </source>
</reference>
<dbReference type="GO" id="GO:0043504">
    <property type="term" value="P:mitochondrial DNA repair"/>
    <property type="evidence" value="ECO:0007669"/>
    <property type="project" value="TreeGrafter"/>
</dbReference>
<dbReference type="InterPro" id="IPR000432">
    <property type="entry name" value="DNA_mismatch_repair_MutS_C"/>
</dbReference>
<dbReference type="Gene3D" id="3.40.50.300">
    <property type="entry name" value="P-loop containing nucleotide triphosphate hydrolases"/>
    <property type="match status" value="1"/>
</dbReference>
<dbReference type="InterPro" id="IPR007695">
    <property type="entry name" value="DNA_mismatch_repair_MutS-lik_N"/>
</dbReference>
<dbReference type="Pfam" id="PF01624">
    <property type="entry name" value="MutS_I"/>
    <property type="match status" value="1"/>
</dbReference>
<evidence type="ECO:0000256" key="6">
    <source>
        <dbReference type="ARBA" id="ARBA00023204"/>
    </source>
</evidence>
<protein>
    <recommendedName>
        <fullName evidence="8">DNA mismatch repair proteins mutS family domain-containing protein</fullName>
    </recommendedName>
</protein>
<dbReference type="PANTHER" id="PTHR11361:SF34">
    <property type="entry name" value="DNA MISMATCH REPAIR PROTEIN MSH1, MITOCHONDRIAL"/>
    <property type="match status" value="1"/>
</dbReference>
<dbReference type="SUPFAM" id="SSF48334">
    <property type="entry name" value="DNA repair protein MutS, domain III"/>
    <property type="match status" value="1"/>
</dbReference>
<evidence type="ECO:0000256" key="5">
    <source>
        <dbReference type="ARBA" id="ARBA00023125"/>
    </source>
</evidence>
<dbReference type="Pfam" id="PF00488">
    <property type="entry name" value="MutS_V"/>
    <property type="match status" value="1"/>
</dbReference>
<dbReference type="SUPFAM" id="SSF53150">
    <property type="entry name" value="DNA repair protein MutS, domain II"/>
    <property type="match status" value="1"/>
</dbReference>
<organism evidence="9 10">
    <name type="scientific">Rhizoclosmatium globosum</name>
    <dbReference type="NCBI Taxonomy" id="329046"/>
    <lineage>
        <taxon>Eukaryota</taxon>
        <taxon>Fungi</taxon>
        <taxon>Fungi incertae sedis</taxon>
        <taxon>Chytridiomycota</taxon>
        <taxon>Chytridiomycota incertae sedis</taxon>
        <taxon>Chytridiomycetes</taxon>
        <taxon>Chytridiales</taxon>
        <taxon>Chytriomycetaceae</taxon>
        <taxon>Rhizoclosmatium</taxon>
    </lineage>
</organism>
<keyword evidence="6" id="KW-0234">DNA repair</keyword>
<dbReference type="GO" id="GO:0006298">
    <property type="term" value="P:mismatch repair"/>
    <property type="evidence" value="ECO:0007669"/>
    <property type="project" value="InterPro"/>
</dbReference>
<dbReference type="Pfam" id="PF05188">
    <property type="entry name" value="MutS_II"/>
    <property type="match status" value="1"/>
</dbReference>
<dbReference type="PROSITE" id="PS00486">
    <property type="entry name" value="DNA_MISMATCH_REPAIR_2"/>
    <property type="match status" value="1"/>
</dbReference>
<keyword evidence="10" id="KW-1185">Reference proteome</keyword>
<dbReference type="Gene3D" id="1.10.1420.10">
    <property type="match status" value="2"/>
</dbReference>
<keyword evidence="5" id="KW-0238">DNA-binding</keyword>
<dbReference type="Proteomes" id="UP000193642">
    <property type="component" value="Unassembled WGS sequence"/>
</dbReference>
<dbReference type="InterPro" id="IPR007860">
    <property type="entry name" value="DNA_mmatch_repair_MutS_con_dom"/>
</dbReference>
<evidence type="ECO:0000259" key="8">
    <source>
        <dbReference type="PROSITE" id="PS00486"/>
    </source>
</evidence>